<evidence type="ECO:0000256" key="3">
    <source>
        <dbReference type="ARBA" id="ARBA00022840"/>
    </source>
</evidence>
<evidence type="ECO:0000259" key="4">
    <source>
        <dbReference type="PROSITE" id="PS50893"/>
    </source>
</evidence>
<dbReference type="Pfam" id="PF00005">
    <property type="entry name" value="ABC_tran"/>
    <property type="match status" value="1"/>
</dbReference>
<dbReference type="RefSeq" id="WP_137827808.1">
    <property type="nucleotide sequence ID" value="NZ_BPRE01000004.1"/>
</dbReference>
<dbReference type="PROSITE" id="PS00211">
    <property type="entry name" value="ABC_TRANSPORTER_1"/>
    <property type="match status" value="1"/>
</dbReference>
<dbReference type="SUPFAM" id="SSF52540">
    <property type="entry name" value="P-loop containing nucleoside triphosphate hydrolases"/>
    <property type="match status" value="1"/>
</dbReference>
<comment type="similarity">
    <text evidence="1">Belongs to the ABC transporter superfamily.</text>
</comment>
<evidence type="ECO:0000256" key="2">
    <source>
        <dbReference type="ARBA" id="ARBA00022741"/>
    </source>
</evidence>
<protein>
    <submittedName>
        <fullName evidence="5">Hemin import ATP-binding protein HmuV</fullName>
    </submittedName>
</protein>
<dbReference type="EMBL" id="BPRE01000004">
    <property type="protein sequence ID" value="GJE74972.1"/>
    <property type="molecule type" value="Genomic_DNA"/>
</dbReference>
<keyword evidence="2" id="KW-0547">Nucleotide-binding</keyword>
<dbReference type="Gene3D" id="3.40.50.300">
    <property type="entry name" value="P-loop containing nucleotide triphosphate hydrolases"/>
    <property type="match status" value="1"/>
</dbReference>
<keyword evidence="6" id="KW-1185">Reference proteome</keyword>
<dbReference type="InterPro" id="IPR003439">
    <property type="entry name" value="ABC_transporter-like_ATP-bd"/>
</dbReference>
<feature type="domain" description="ABC transporter" evidence="4">
    <location>
        <begin position="4"/>
        <end position="230"/>
    </location>
</feature>
<dbReference type="CDD" id="cd03214">
    <property type="entry name" value="ABC_Iron-Siderophores_B12_Hemin"/>
    <property type="match status" value="1"/>
</dbReference>
<dbReference type="PANTHER" id="PTHR42794:SF2">
    <property type="entry name" value="ABC TRANSPORTER ATP-BINDING PROTEIN"/>
    <property type="match status" value="1"/>
</dbReference>
<evidence type="ECO:0000313" key="5">
    <source>
        <dbReference type="EMBL" id="GJE74972.1"/>
    </source>
</evidence>
<organism evidence="5 6">
    <name type="scientific">Methylorubrum suomiense</name>
    <dbReference type="NCBI Taxonomy" id="144191"/>
    <lineage>
        <taxon>Bacteria</taxon>
        <taxon>Pseudomonadati</taxon>
        <taxon>Pseudomonadota</taxon>
        <taxon>Alphaproteobacteria</taxon>
        <taxon>Hyphomicrobiales</taxon>
        <taxon>Methylobacteriaceae</taxon>
        <taxon>Methylorubrum</taxon>
    </lineage>
</organism>
<comment type="caution">
    <text evidence="5">The sequence shown here is derived from an EMBL/GenBank/DDBJ whole genome shotgun (WGS) entry which is preliminary data.</text>
</comment>
<dbReference type="PROSITE" id="PS50893">
    <property type="entry name" value="ABC_TRANSPORTER_2"/>
    <property type="match status" value="1"/>
</dbReference>
<proteinExistence type="inferred from homology"/>
<evidence type="ECO:0000256" key="1">
    <source>
        <dbReference type="ARBA" id="ARBA00005417"/>
    </source>
</evidence>
<keyword evidence="3 5" id="KW-0067">ATP-binding</keyword>
<dbReference type="Proteomes" id="UP001055093">
    <property type="component" value="Unassembled WGS sequence"/>
</dbReference>
<name>A0ABQ4UVE5_9HYPH</name>
<sequence>MSRLRAENLVVTAGSRRLLEAVSVDLEPGALVGLIGPNGAGKSTLLRCLAGFRRPDQGVVTLDGVPLTDLPIRERGRRIGYLPQSFQPTWDYTIREIVELGASRRPGAALCIPEMLRDHELSDLAERRWSQVSGGERARALLAATLIAEPVILLADEPGASLDIGHRFDLMRRMRAYARHNIVVVILHDIERAALDCDRLLLLDRGAIVLDDAATTVAVASDLDRVFGLRFERGSLSETADAHLISKRAS</sequence>
<reference evidence="5" key="1">
    <citation type="journal article" date="2021" name="Front. Microbiol.">
        <title>Comprehensive Comparative Genomics and Phenotyping of Methylobacterium Species.</title>
        <authorList>
            <person name="Alessa O."/>
            <person name="Ogura Y."/>
            <person name="Fujitani Y."/>
            <person name="Takami H."/>
            <person name="Hayashi T."/>
            <person name="Sahin N."/>
            <person name="Tani A."/>
        </authorList>
    </citation>
    <scope>NUCLEOTIDE SEQUENCE</scope>
    <source>
        <strain evidence="5">DSM 14458</strain>
    </source>
</reference>
<dbReference type="SMART" id="SM00382">
    <property type="entry name" value="AAA"/>
    <property type="match status" value="1"/>
</dbReference>
<dbReference type="InterPro" id="IPR003593">
    <property type="entry name" value="AAA+_ATPase"/>
</dbReference>
<gene>
    <name evidence="5" type="primary">hmuV_1</name>
    <name evidence="5" type="ORF">BGCPKDLD_1546</name>
</gene>
<reference evidence="5" key="2">
    <citation type="submission" date="2021-08" db="EMBL/GenBank/DDBJ databases">
        <authorList>
            <person name="Tani A."/>
            <person name="Ola A."/>
            <person name="Ogura Y."/>
            <person name="Katsura K."/>
            <person name="Hayashi T."/>
        </authorList>
    </citation>
    <scope>NUCLEOTIDE SEQUENCE</scope>
    <source>
        <strain evidence="5">DSM 14458</strain>
    </source>
</reference>
<dbReference type="InterPro" id="IPR017871">
    <property type="entry name" value="ABC_transporter-like_CS"/>
</dbReference>
<dbReference type="GO" id="GO:0005524">
    <property type="term" value="F:ATP binding"/>
    <property type="evidence" value="ECO:0007669"/>
    <property type="project" value="UniProtKB-KW"/>
</dbReference>
<dbReference type="PANTHER" id="PTHR42794">
    <property type="entry name" value="HEMIN IMPORT ATP-BINDING PROTEIN HMUV"/>
    <property type="match status" value="1"/>
</dbReference>
<evidence type="ECO:0000313" key="6">
    <source>
        <dbReference type="Proteomes" id="UP001055093"/>
    </source>
</evidence>
<accession>A0ABQ4UVE5</accession>
<dbReference type="InterPro" id="IPR027417">
    <property type="entry name" value="P-loop_NTPase"/>
</dbReference>